<reference evidence="1 2" key="1">
    <citation type="submission" date="2016-05" db="EMBL/GenBank/DDBJ databases">
        <title>Complete genome sequence of Novosphingobium guangzhouense SA925(T).</title>
        <authorList>
            <person name="Sha S."/>
        </authorList>
    </citation>
    <scope>NUCLEOTIDE SEQUENCE [LARGE SCALE GENOMIC DNA]</scope>
    <source>
        <strain evidence="1 2">SA925</strain>
    </source>
</reference>
<dbReference type="EMBL" id="LYMM01000026">
    <property type="protein sequence ID" value="PNU05430.1"/>
    <property type="molecule type" value="Genomic_DNA"/>
</dbReference>
<evidence type="ECO:0000313" key="2">
    <source>
        <dbReference type="Proteomes" id="UP000236327"/>
    </source>
</evidence>
<organism evidence="1 2">
    <name type="scientific">Novosphingobium guangzhouense</name>
    <dbReference type="NCBI Taxonomy" id="1850347"/>
    <lineage>
        <taxon>Bacteria</taxon>
        <taxon>Pseudomonadati</taxon>
        <taxon>Pseudomonadota</taxon>
        <taxon>Alphaproteobacteria</taxon>
        <taxon>Sphingomonadales</taxon>
        <taxon>Sphingomonadaceae</taxon>
        <taxon>Novosphingobium</taxon>
    </lineage>
</organism>
<keyword evidence="2" id="KW-1185">Reference proteome</keyword>
<name>A0A2K2G313_9SPHN</name>
<proteinExistence type="predicted"/>
<protein>
    <submittedName>
        <fullName evidence="1">Uncharacterized protein</fullName>
    </submittedName>
</protein>
<dbReference type="Proteomes" id="UP000236327">
    <property type="component" value="Unassembled WGS sequence"/>
</dbReference>
<sequence>MWPTKACEALDQLLVADGKHSLRAFGRSIAAAPLQTSTNIANFNFEMDLQRWLAGPESI</sequence>
<accession>A0A2K2G313</accession>
<gene>
    <name evidence="1" type="ORF">A8V01_16770</name>
</gene>
<evidence type="ECO:0000313" key="1">
    <source>
        <dbReference type="EMBL" id="PNU05430.1"/>
    </source>
</evidence>
<comment type="caution">
    <text evidence="1">The sequence shown here is derived from an EMBL/GenBank/DDBJ whole genome shotgun (WGS) entry which is preliminary data.</text>
</comment>
<dbReference type="AlphaFoldDB" id="A0A2K2G313"/>